<dbReference type="PANTHER" id="PTHR13296">
    <property type="entry name" value="BCAS2 PROTEIN"/>
    <property type="match status" value="1"/>
</dbReference>
<evidence type="ECO:0000313" key="9">
    <source>
        <dbReference type="Proteomes" id="UP000439903"/>
    </source>
</evidence>
<name>A0A8H3WZG0_GIGMA</name>
<dbReference type="GO" id="GO:0071013">
    <property type="term" value="C:catalytic step 2 spliceosome"/>
    <property type="evidence" value="ECO:0007669"/>
    <property type="project" value="TreeGrafter"/>
</dbReference>
<evidence type="ECO:0000313" key="8">
    <source>
        <dbReference type="EMBL" id="KAF0374975.1"/>
    </source>
</evidence>
<feature type="region of interest" description="Disordered" evidence="7">
    <location>
        <begin position="218"/>
        <end position="243"/>
    </location>
</feature>
<dbReference type="EMBL" id="WTPW01002600">
    <property type="protein sequence ID" value="KAF0374975.1"/>
    <property type="molecule type" value="Genomic_DNA"/>
</dbReference>
<sequence length="243" mass="28829">MEQIERPDVLIDSLPYIDQEIDYEGMRAKVDKLVEQEMRKRPSQSKRDYASHFPSNFELFKESPILGTEYQRVQQGKPITEMDTSRYKLIEPDDKEDEESWKKAVDNSNAQLYHQNHRFFNLELLQKFGANAWKLHNYQLEHELQQLQRTLEDYRQKILELNKQRKAEQIQAGSQIEALENKWTELIGQTLQLEVACASLETEIQQLKQYEQQLINDTAKQREQQQQQSIDDSDKQPTSDPDQ</sequence>
<keyword evidence="3" id="KW-0507">mRNA processing</keyword>
<proteinExistence type="inferred from homology"/>
<reference evidence="8 9" key="1">
    <citation type="journal article" date="2019" name="Environ. Microbiol.">
        <title>At the nexus of three kingdoms: the genome of the mycorrhizal fungus Gigaspora margarita provides insights into plant, endobacterial and fungal interactions.</title>
        <authorList>
            <person name="Venice F."/>
            <person name="Ghignone S."/>
            <person name="Salvioli di Fossalunga A."/>
            <person name="Amselem J."/>
            <person name="Novero M."/>
            <person name="Xianan X."/>
            <person name="Sedzielewska Toro K."/>
            <person name="Morin E."/>
            <person name="Lipzen A."/>
            <person name="Grigoriev I.V."/>
            <person name="Henrissat B."/>
            <person name="Martin F.M."/>
            <person name="Bonfante P."/>
        </authorList>
    </citation>
    <scope>NUCLEOTIDE SEQUENCE [LARGE SCALE GENOMIC DNA]</scope>
    <source>
        <strain evidence="8 9">BEG34</strain>
    </source>
</reference>
<keyword evidence="5" id="KW-0508">mRNA splicing</keyword>
<dbReference type="GO" id="GO:0008380">
    <property type="term" value="P:RNA splicing"/>
    <property type="evidence" value="ECO:0007669"/>
    <property type="project" value="UniProtKB-KW"/>
</dbReference>
<keyword evidence="6" id="KW-0539">Nucleus</keyword>
<protein>
    <submittedName>
        <fullName evidence="8">Breast carcinoma amplified sequence 2</fullName>
    </submittedName>
</protein>
<dbReference type="PANTHER" id="PTHR13296:SF0">
    <property type="entry name" value="PRE-MRNA-SPLICING FACTOR SPF27"/>
    <property type="match status" value="1"/>
</dbReference>
<evidence type="ECO:0000256" key="5">
    <source>
        <dbReference type="ARBA" id="ARBA00023187"/>
    </source>
</evidence>
<dbReference type="GO" id="GO:0000974">
    <property type="term" value="C:Prp19 complex"/>
    <property type="evidence" value="ECO:0007669"/>
    <property type="project" value="TreeGrafter"/>
</dbReference>
<evidence type="ECO:0000256" key="2">
    <source>
        <dbReference type="ARBA" id="ARBA00010788"/>
    </source>
</evidence>
<comment type="subcellular location">
    <subcellularLocation>
        <location evidence="1">Nucleus</location>
    </subcellularLocation>
</comment>
<evidence type="ECO:0000256" key="4">
    <source>
        <dbReference type="ARBA" id="ARBA00022728"/>
    </source>
</evidence>
<dbReference type="OrthoDB" id="205794at2759"/>
<evidence type="ECO:0000256" key="1">
    <source>
        <dbReference type="ARBA" id="ARBA00004123"/>
    </source>
</evidence>
<keyword evidence="4" id="KW-0747">Spliceosome</keyword>
<dbReference type="Proteomes" id="UP000439903">
    <property type="component" value="Unassembled WGS sequence"/>
</dbReference>
<comment type="caution">
    <text evidence="8">The sequence shown here is derived from an EMBL/GenBank/DDBJ whole genome shotgun (WGS) entry which is preliminary data.</text>
</comment>
<evidence type="ECO:0000256" key="3">
    <source>
        <dbReference type="ARBA" id="ARBA00022664"/>
    </source>
</evidence>
<comment type="similarity">
    <text evidence="2">Belongs to the SPF27 family.</text>
</comment>
<organism evidence="8 9">
    <name type="scientific">Gigaspora margarita</name>
    <dbReference type="NCBI Taxonomy" id="4874"/>
    <lineage>
        <taxon>Eukaryota</taxon>
        <taxon>Fungi</taxon>
        <taxon>Fungi incertae sedis</taxon>
        <taxon>Mucoromycota</taxon>
        <taxon>Glomeromycotina</taxon>
        <taxon>Glomeromycetes</taxon>
        <taxon>Diversisporales</taxon>
        <taxon>Gigasporaceae</taxon>
        <taxon>Gigaspora</taxon>
    </lineage>
</organism>
<dbReference type="GO" id="GO:0006397">
    <property type="term" value="P:mRNA processing"/>
    <property type="evidence" value="ECO:0007669"/>
    <property type="project" value="UniProtKB-KW"/>
</dbReference>
<evidence type="ECO:0000256" key="6">
    <source>
        <dbReference type="ARBA" id="ARBA00023242"/>
    </source>
</evidence>
<keyword evidence="9" id="KW-1185">Reference proteome</keyword>
<gene>
    <name evidence="8" type="ORF">F8M41_012775</name>
</gene>
<evidence type="ECO:0000256" key="7">
    <source>
        <dbReference type="SAM" id="MobiDB-lite"/>
    </source>
</evidence>
<dbReference type="Pfam" id="PF05700">
    <property type="entry name" value="BCAS2"/>
    <property type="match status" value="1"/>
</dbReference>
<dbReference type="GO" id="GO:0071011">
    <property type="term" value="C:precatalytic spliceosome"/>
    <property type="evidence" value="ECO:0007669"/>
    <property type="project" value="TreeGrafter"/>
</dbReference>
<dbReference type="AlphaFoldDB" id="A0A8H3WZG0"/>
<dbReference type="InterPro" id="IPR008409">
    <property type="entry name" value="SPF27"/>
</dbReference>
<accession>A0A8H3WZG0</accession>